<dbReference type="SUPFAM" id="SSF46565">
    <property type="entry name" value="Chaperone J-domain"/>
    <property type="match status" value="1"/>
</dbReference>
<dbReference type="InterPro" id="IPR008971">
    <property type="entry name" value="HSP40/DnaJ_pept-bd"/>
</dbReference>
<dbReference type="InterPro" id="IPR036869">
    <property type="entry name" value="J_dom_sf"/>
</dbReference>
<dbReference type="Pfam" id="PF01556">
    <property type="entry name" value="DnaJ_C"/>
    <property type="match status" value="1"/>
</dbReference>
<dbReference type="PRINTS" id="PR00625">
    <property type="entry name" value="JDOMAIN"/>
</dbReference>
<feature type="zinc finger region" description="CR-type" evidence="5">
    <location>
        <begin position="149"/>
        <end position="234"/>
    </location>
</feature>
<keyword evidence="1 5" id="KW-0479">Metal-binding</keyword>
<evidence type="ECO:0000313" key="10">
    <source>
        <dbReference type="Proteomes" id="UP000076154"/>
    </source>
</evidence>
<dbReference type="FunFam" id="1.10.287.110:FF:000041">
    <property type="entry name" value="Chaperone protein DNAj, putative"/>
    <property type="match status" value="1"/>
</dbReference>
<dbReference type="GO" id="GO:0006457">
    <property type="term" value="P:protein folding"/>
    <property type="evidence" value="ECO:0007669"/>
    <property type="project" value="InterPro"/>
</dbReference>
<dbReference type="PROSITE" id="PS51188">
    <property type="entry name" value="ZF_CR"/>
    <property type="match status" value="1"/>
</dbReference>
<dbReference type="Gene3D" id="1.10.287.110">
    <property type="entry name" value="DnaJ domain"/>
    <property type="match status" value="1"/>
</dbReference>
<dbReference type="Pfam" id="PF00684">
    <property type="entry name" value="DnaJ_CXXCXGXG"/>
    <property type="match status" value="1"/>
</dbReference>
<dbReference type="InterPro" id="IPR001623">
    <property type="entry name" value="DnaJ_domain"/>
</dbReference>
<keyword evidence="3 5" id="KW-0863">Zinc-finger</keyword>
<dbReference type="InterPro" id="IPR001305">
    <property type="entry name" value="HSP_DnaJ_Cys-rich_dom"/>
</dbReference>
<dbReference type="GO" id="GO:0030544">
    <property type="term" value="F:Hsp70 protein binding"/>
    <property type="evidence" value="ECO:0007669"/>
    <property type="project" value="InterPro"/>
</dbReference>
<dbReference type="Proteomes" id="UP000076154">
    <property type="component" value="Unassembled WGS sequence"/>
</dbReference>
<dbReference type="STRING" id="39966.A0A369JY48"/>
<dbReference type="CDD" id="cd06257">
    <property type="entry name" value="DnaJ"/>
    <property type="match status" value="1"/>
</dbReference>
<accession>A0A369JY48</accession>
<dbReference type="PROSITE" id="PS00636">
    <property type="entry name" value="DNAJ_1"/>
    <property type="match status" value="1"/>
</dbReference>
<dbReference type="CDD" id="cd10719">
    <property type="entry name" value="DnaJ_zf"/>
    <property type="match status" value="1"/>
</dbReference>
<dbReference type="Gene3D" id="2.60.260.20">
    <property type="entry name" value="Urease metallochaperone UreE, N-terminal domain"/>
    <property type="match status" value="2"/>
</dbReference>
<evidence type="ECO:0000259" key="8">
    <source>
        <dbReference type="PROSITE" id="PS51188"/>
    </source>
</evidence>
<dbReference type="EMBL" id="LUEZ02000040">
    <property type="protein sequence ID" value="RDB26150.1"/>
    <property type="molecule type" value="Genomic_DNA"/>
</dbReference>
<dbReference type="Gene3D" id="2.10.230.10">
    <property type="entry name" value="Heat shock protein DnaJ, cysteine-rich domain"/>
    <property type="match status" value="1"/>
</dbReference>
<dbReference type="InterPro" id="IPR044713">
    <property type="entry name" value="DNJA1/2-like"/>
</dbReference>
<dbReference type="GO" id="GO:0008270">
    <property type="term" value="F:zinc ion binding"/>
    <property type="evidence" value="ECO:0007669"/>
    <property type="project" value="UniProtKB-KW"/>
</dbReference>
<evidence type="ECO:0000256" key="4">
    <source>
        <dbReference type="ARBA" id="ARBA00022833"/>
    </source>
</evidence>
<dbReference type="FunFam" id="2.60.260.20:FF:000003">
    <property type="entry name" value="DnaJ subfamily A member 2"/>
    <property type="match status" value="1"/>
</dbReference>
<organism evidence="9 10">
    <name type="scientific">Hypsizygus marmoreus</name>
    <name type="common">White beech mushroom</name>
    <name type="synonym">Agaricus marmoreus</name>
    <dbReference type="NCBI Taxonomy" id="39966"/>
    <lineage>
        <taxon>Eukaryota</taxon>
        <taxon>Fungi</taxon>
        <taxon>Dikarya</taxon>
        <taxon>Basidiomycota</taxon>
        <taxon>Agaricomycotina</taxon>
        <taxon>Agaricomycetes</taxon>
        <taxon>Agaricomycetidae</taxon>
        <taxon>Agaricales</taxon>
        <taxon>Tricholomatineae</taxon>
        <taxon>Lyophyllaceae</taxon>
        <taxon>Hypsizygus</taxon>
    </lineage>
</organism>
<dbReference type="SMART" id="SM00271">
    <property type="entry name" value="DnaJ"/>
    <property type="match status" value="1"/>
</dbReference>
<evidence type="ECO:0000256" key="5">
    <source>
        <dbReference type="PROSITE-ProRule" id="PRU00546"/>
    </source>
</evidence>
<evidence type="ECO:0000256" key="2">
    <source>
        <dbReference type="ARBA" id="ARBA00022737"/>
    </source>
</evidence>
<keyword evidence="2" id="KW-0677">Repeat</keyword>
<reference evidence="9" key="1">
    <citation type="submission" date="2018-04" db="EMBL/GenBank/DDBJ databases">
        <title>Whole genome sequencing of Hypsizygus marmoreus.</title>
        <authorList>
            <person name="Choi I.-G."/>
            <person name="Min B."/>
            <person name="Kim J.-G."/>
            <person name="Kim S."/>
            <person name="Oh Y.-L."/>
            <person name="Kong W.-S."/>
            <person name="Park H."/>
            <person name="Jeong J."/>
            <person name="Song E.-S."/>
        </authorList>
    </citation>
    <scope>NUCLEOTIDE SEQUENCE [LARGE SCALE GENOMIC DNA]</scope>
    <source>
        <strain evidence="9">51987-8</strain>
    </source>
</reference>
<gene>
    <name evidence="9" type="primary">DNAJA2</name>
    <name evidence="9" type="ORF">Hypma_006871</name>
</gene>
<feature type="region of interest" description="Disordered" evidence="6">
    <location>
        <begin position="375"/>
        <end position="432"/>
    </location>
</feature>
<protein>
    <submittedName>
        <fullName evidence="9">DnaJ subfamily A member 2</fullName>
    </submittedName>
</protein>
<keyword evidence="4 5" id="KW-0862">Zinc</keyword>
<evidence type="ECO:0000259" key="7">
    <source>
        <dbReference type="PROSITE" id="PS50076"/>
    </source>
</evidence>
<dbReference type="InParanoid" id="A0A369JY48"/>
<sequence length="432" mass="48176">MKRKSRHRRQLFFFLEPRQMAVETELYDVLGVSPDASEAEIRKAYMKKAKEHHPDKNINNPEANEKFQEMAAAYEILNDPQTREAYDTRGMDGLRGRGGSPGMDPADLFAQFFGASMFGFDPAGPGMRRQGKGAEEIQHDVTLEDLYNGKSVKMNMEREAVCAQCHGSGARGNAKPKPCATCEGKGFTIVLTQVSPSRMGSSRVQCHSCLGTGEKLKEKDRCKKCKGEKTVTEKKRHEIFIEKGMTDRQRIVLAGAGDEEPGYPAGDVVFVLRAKPHHSFERSGNDLLTHVTITLSEALFGFSRILVTHLDGRGIEVTSPPGKIIKADDSIVLRGEGMPIYKRLNEKGDLYVILSIEMPDQEWLKTVDRKALEPLLPPKRSNPEPLPEIVVEADYEESDIVDFGGDDEDGWTDEDDEEGYPGMGPEPECRQQ</sequence>
<dbReference type="FunFam" id="2.10.230.10:FF:000001">
    <property type="entry name" value="DnaJ subfamily A member 2"/>
    <property type="match status" value="1"/>
</dbReference>
<feature type="domain" description="CR-type" evidence="8">
    <location>
        <begin position="149"/>
        <end position="234"/>
    </location>
</feature>
<name>A0A369JY48_HYPMA</name>
<dbReference type="GO" id="GO:0051082">
    <property type="term" value="F:unfolded protein binding"/>
    <property type="evidence" value="ECO:0007669"/>
    <property type="project" value="InterPro"/>
</dbReference>
<proteinExistence type="predicted"/>
<dbReference type="PROSITE" id="PS50076">
    <property type="entry name" value="DNAJ_2"/>
    <property type="match status" value="1"/>
</dbReference>
<dbReference type="InterPro" id="IPR002939">
    <property type="entry name" value="DnaJ_C"/>
</dbReference>
<evidence type="ECO:0000256" key="1">
    <source>
        <dbReference type="ARBA" id="ARBA00022723"/>
    </source>
</evidence>
<dbReference type="Pfam" id="PF00226">
    <property type="entry name" value="DnaJ"/>
    <property type="match status" value="1"/>
</dbReference>
<evidence type="ECO:0000256" key="3">
    <source>
        <dbReference type="ARBA" id="ARBA00022771"/>
    </source>
</evidence>
<feature type="domain" description="J" evidence="7">
    <location>
        <begin position="25"/>
        <end position="90"/>
    </location>
</feature>
<keyword evidence="10" id="KW-1185">Reference proteome</keyword>
<dbReference type="FunCoup" id="A0A369JY48">
    <property type="interactions" value="351"/>
</dbReference>
<feature type="compositionally biased region" description="Acidic residues" evidence="6">
    <location>
        <begin position="391"/>
        <end position="419"/>
    </location>
</feature>
<dbReference type="OrthoDB" id="550424at2759"/>
<dbReference type="InterPro" id="IPR018253">
    <property type="entry name" value="DnaJ_domain_CS"/>
</dbReference>
<dbReference type="SUPFAM" id="SSF49493">
    <property type="entry name" value="HSP40/DnaJ peptide-binding domain"/>
    <property type="match status" value="2"/>
</dbReference>
<comment type="caution">
    <text evidence="9">The sequence shown here is derived from an EMBL/GenBank/DDBJ whole genome shotgun (WGS) entry which is preliminary data.</text>
</comment>
<evidence type="ECO:0000256" key="6">
    <source>
        <dbReference type="SAM" id="MobiDB-lite"/>
    </source>
</evidence>
<evidence type="ECO:0000313" key="9">
    <source>
        <dbReference type="EMBL" id="RDB26150.1"/>
    </source>
</evidence>
<dbReference type="SUPFAM" id="SSF57938">
    <property type="entry name" value="DnaJ/Hsp40 cysteine-rich domain"/>
    <property type="match status" value="1"/>
</dbReference>
<dbReference type="PANTHER" id="PTHR43888">
    <property type="entry name" value="DNAJ-LIKE-2, ISOFORM A-RELATED"/>
    <property type="match status" value="1"/>
</dbReference>
<dbReference type="CDD" id="cd10747">
    <property type="entry name" value="DnaJ_C"/>
    <property type="match status" value="1"/>
</dbReference>
<dbReference type="InterPro" id="IPR036410">
    <property type="entry name" value="HSP_DnaJ_Cys-rich_dom_sf"/>
</dbReference>
<dbReference type="AlphaFoldDB" id="A0A369JY48"/>